<evidence type="ECO:0000313" key="1">
    <source>
        <dbReference type="EMBL" id="GMQ34268.1"/>
    </source>
</evidence>
<dbReference type="EMBL" id="BTPE01000008">
    <property type="protein sequence ID" value="GMQ34268.1"/>
    <property type="molecule type" value="Genomic_DNA"/>
</dbReference>
<keyword evidence="2" id="KW-1185">Reference proteome</keyword>
<dbReference type="Gene3D" id="2.40.160.130">
    <property type="entry name" value="Capsule assembly protein Wzi"/>
    <property type="match status" value="1"/>
</dbReference>
<gene>
    <name evidence="1" type="ORF">Ataiwa_25400</name>
</gene>
<dbReference type="InterPro" id="IPR026950">
    <property type="entry name" value="Caps_assemb_Wzi"/>
</dbReference>
<reference evidence="1 2" key="1">
    <citation type="submission" date="2023-08" db="EMBL/GenBank/DDBJ databases">
        <title>Draft genome sequence of Algoriphagus taiwanensis.</title>
        <authorList>
            <person name="Takatani N."/>
            <person name="Hosokawa M."/>
            <person name="Sawabe T."/>
        </authorList>
    </citation>
    <scope>NUCLEOTIDE SEQUENCE [LARGE SCALE GENOMIC DNA]</scope>
    <source>
        <strain evidence="1 2">JCM 19755</strain>
    </source>
</reference>
<sequence length="571" mass="65293">MGHGVFIKLLKVKAIKFSHFFKILTVFTGVFTFSNALFGQSFQVGIPVIEEALRRNQVIGDSVVGPGFTLRSLPLNARSDVSSAWMGEFEKLLPRSKNYAVLLPFRQTLALNTQRPYGWGNGPMVPNVGFQSYTQGGIYAKFLIFNLQLGPELVWTQNKPFQGFEFRDPRIASSRYRSWSFGDYPERFGDGPSTLIWWGQSKFTIQAGFLEAGVSTENIWWGPGQFSSLTFSNNARSFPHLTLKSRRPATTLLGTFEGEVIVGRLEDSGIEPAQIDELNEVYFFPFSGDYKYLNAITVTYQPKWVQGLFVGFSRTHQQYSQQMGNSLGDYLPIFEPFQKTVYGFDRDSEGRDQQFTFFGRWVIPKAKMELYFEYGRRDHAYDWREAILNPEHARAYLMGLNKLWATGKPDQLIQIRAEMLHQQESINRIIRYPGLGGGYTWHTHGQARGFTNYGEALGTGPGAGSNVQTLEVSVLNRLNKKGLLFERLANHQDFFYRSFGRNSAKKPWIDYSIGLLWDHQWDQLIISGKAQLTQATNYQWQDQGISTEDFHSGFNPVSFFGQIHLIYLFKN</sequence>
<evidence type="ECO:0008006" key="3">
    <source>
        <dbReference type="Google" id="ProtNLM"/>
    </source>
</evidence>
<accession>A0ABQ6Q460</accession>
<dbReference type="InterPro" id="IPR038636">
    <property type="entry name" value="Wzi_sf"/>
</dbReference>
<dbReference type="Pfam" id="PF14052">
    <property type="entry name" value="Caps_assemb_Wzi"/>
    <property type="match status" value="1"/>
</dbReference>
<proteinExistence type="predicted"/>
<dbReference type="Proteomes" id="UP001307705">
    <property type="component" value="Unassembled WGS sequence"/>
</dbReference>
<evidence type="ECO:0000313" key="2">
    <source>
        <dbReference type="Proteomes" id="UP001307705"/>
    </source>
</evidence>
<organism evidence="1 2">
    <name type="scientific">Algoriphagus taiwanensis</name>
    <dbReference type="NCBI Taxonomy" id="1445656"/>
    <lineage>
        <taxon>Bacteria</taxon>
        <taxon>Pseudomonadati</taxon>
        <taxon>Bacteroidota</taxon>
        <taxon>Cytophagia</taxon>
        <taxon>Cytophagales</taxon>
        <taxon>Cyclobacteriaceae</taxon>
        <taxon>Algoriphagus</taxon>
    </lineage>
</organism>
<name>A0ABQ6Q460_9BACT</name>
<comment type="caution">
    <text evidence="1">The sequence shown here is derived from an EMBL/GenBank/DDBJ whole genome shotgun (WGS) entry which is preliminary data.</text>
</comment>
<protein>
    <recommendedName>
        <fullName evidence="3">Capsule assembly protein Wzi</fullName>
    </recommendedName>
</protein>